<keyword evidence="8 13" id="KW-0798">TonB box</keyword>
<dbReference type="SMART" id="SM00965">
    <property type="entry name" value="STN"/>
    <property type="match status" value="1"/>
</dbReference>
<feature type="domain" description="Secretin/TonB short N-terminal" evidence="15">
    <location>
        <begin position="59"/>
        <end position="111"/>
    </location>
</feature>
<proteinExistence type="inferred from homology"/>
<dbReference type="PROSITE" id="PS52016">
    <property type="entry name" value="TONB_DEPENDENT_REC_3"/>
    <property type="match status" value="1"/>
</dbReference>
<gene>
    <name evidence="16" type="ORF">HWQ56_03560</name>
</gene>
<dbReference type="GO" id="GO:0015344">
    <property type="term" value="F:siderophore uptake transmembrane transporter activity"/>
    <property type="evidence" value="ECO:0007669"/>
    <property type="project" value="TreeGrafter"/>
</dbReference>
<evidence type="ECO:0000256" key="1">
    <source>
        <dbReference type="ARBA" id="ARBA00004571"/>
    </source>
</evidence>
<evidence type="ECO:0000256" key="5">
    <source>
        <dbReference type="ARBA" id="ARBA00022496"/>
    </source>
</evidence>
<evidence type="ECO:0000313" key="17">
    <source>
        <dbReference type="Proteomes" id="UP000509568"/>
    </source>
</evidence>
<evidence type="ECO:0000256" key="14">
    <source>
        <dbReference type="SAM" id="SignalP"/>
    </source>
</evidence>
<dbReference type="PANTHER" id="PTHR32552">
    <property type="entry name" value="FERRICHROME IRON RECEPTOR-RELATED"/>
    <property type="match status" value="1"/>
</dbReference>
<evidence type="ECO:0000256" key="13">
    <source>
        <dbReference type="RuleBase" id="RU003357"/>
    </source>
</evidence>
<dbReference type="Proteomes" id="UP000509568">
    <property type="component" value="Chromosome"/>
</dbReference>
<dbReference type="InterPro" id="IPR012910">
    <property type="entry name" value="Plug_dom"/>
</dbReference>
<keyword evidence="9 12" id="KW-0472">Membrane</keyword>
<dbReference type="InterPro" id="IPR011662">
    <property type="entry name" value="Secretin/TonB_short_N"/>
</dbReference>
<evidence type="ECO:0000256" key="10">
    <source>
        <dbReference type="ARBA" id="ARBA00023170"/>
    </source>
</evidence>
<evidence type="ECO:0000256" key="2">
    <source>
        <dbReference type="ARBA" id="ARBA00009810"/>
    </source>
</evidence>
<dbReference type="InterPro" id="IPR037066">
    <property type="entry name" value="Plug_dom_sf"/>
</dbReference>
<evidence type="ECO:0000256" key="12">
    <source>
        <dbReference type="PROSITE-ProRule" id="PRU01360"/>
    </source>
</evidence>
<name>A0A7D5HDU6_9PSED</name>
<keyword evidence="6 12" id="KW-0812">Transmembrane</keyword>
<feature type="signal peptide" evidence="14">
    <location>
        <begin position="1"/>
        <end position="26"/>
    </location>
</feature>
<dbReference type="Gene3D" id="2.40.170.20">
    <property type="entry name" value="TonB-dependent receptor, beta-barrel domain"/>
    <property type="match status" value="1"/>
</dbReference>
<evidence type="ECO:0000256" key="6">
    <source>
        <dbReference type="ARBA" id="ARBA00022692"/>
    </source>
</evidence>
<reference evidence="16 17" key="1">
    <citation type="submission" date="2020-06" db="EMBL/GenBank/DDBJ databases">
        <title>Pseudomonas eucalypticola sp. nov., an endophyte of Eucalyptus dunnii leaves with biocontrol ability of eucalyptus leaf blight.</title>
        <authorList>
            <person name="Liu Y."/>
            <person name="Song Z."/>
            <person name="Zeng H."/>
            <person name="Lu M."/>
            <person name="Wang X."/>
            <person name="Lian X."/>
            <person name="Zhang Q."/>
        </authorList>
    </citation>
    <scope>NUCLEOTIDE SEQUENCE [LARGE SCALE GENOMIC DNA]</scope>
    <source>
        <strain evidence="16 17">NP-1</strain>
    </source>
</reference>
<accession>A0A7D5HDU6</accession>
<dbReference type="InterPro" id="IPR000531">
    <property type="entry name" value="Beta-barrel_TonB"/>
</dbReference>
<dbReference type="RefSeq" id="WP_158159116.1">
    <property type="nucleotide sequence ID" value="NZ_CP056030.1"/>
</dbReference>
<keyword evidence="4 12" id="KW-1134">Transmembrane beta strand</keyword>
<sequence>MHTRFTPLAGALLGLCISLVNCPAMAADSAPGATQALGLNIPAGSLDAVLGNLGQQAGVMLGIDAAVSAGKHSEGLVGHFTLEQALARLLTPLGLQAVPDGNGYRVIVMPVGSDTLQLGTTEISGQGMGEMTENSHSYTTGAVSVGSKTPTSLRYTPQSVSVVSRQMIDDTAVTELEDALRYAPGVIVSKTGASTYDFYSRGFNIDSIQIDGAAPMALSSNATSFYSMRLFNMVEFDHVEVLHGAGALFGGVGDPGGVINVVRKRALPNYQLKFEAAAGTWDNYRSMLDVTGPLNDSGTLRGRLVTAYTDRQYAIDNMSTEKPTVYGVAEWDVTPDTTLTLGGMFESVHSGNYAGLPRYSDGSDIGLPRHTSLSQKWAYSDVKSQELFTKLDHYFDNGWKANISYTNTHDSGTALSAVTTGALNPTTLTGPVRNGSYNRYWTSQNLFDTNLSGSFDAFGHEHELVVGGDWQQVSSEWKGSGVLSNTKAAVNVFDPQPWDPNPISYATPRVYSPNDQTQYGLYSRLTLQVADPMKVIVGGRLSRYHFEQTYKNAGVVQSTIDMREPTRLVPYGGVIYDLSDTWSAYASYSKIFKPQQSYLKGPITSGSVVDPMVGKTYEVGLKGEHFGGRLNTGIAVFYTKRDGGAVLDPSYPEESALWGGSCCYLNQGEVISKGVELQTSGELAKGWNLMASYVYNNNRNKTENVALSTITPKHEAKLWTTYNLPGRFEDWTVGGGVTLQSATYVSGSAYPYLSDGTLGKTSVPFDYTQAGYAVYDAMVKYQVTPHWSVSVNGNNLFDKVYYRTVSSSSNGNFYGDPRNFMLTVRGEY</sequence>
<dbReference type="NCBIfam" id="TIGR01783">
    <property type="entry name" value="TonB-siderophor"/>
    <property type="match status" value="1"/>
</dbReference>
<dbReference type="AlphaFoldDB" id="A0A7D5HDU6"/>
<dbReference type="EMBL" id="CP056030">
    <property type="protein sequence ID" value="QKZ02926.1"/>
    <property type="molecule type" value="Genomic_DNA"/>
</dbReference>
<evidence type="ECO:0000256" key="7">
    <source>
        <dbReference type="ARBA" id="ARBA00023004"/>
    </source>
</evidence>
<evidence type="ECO:0000259" key="15">
    <source>
        <dbReference type="SMART" id="SM00965"/>
    </source>
</evidence>
<dbReference type="GO" id="GO:0038023">
    <property type="term" value="F:signaling receptor activity"/>
    <property type="evidence" value="ECO:0007669"/>
    <property type="project" value="InterPro"/>
</dbReference>
<evidence type="ECO:0000256" key="11">
    <source>
        <dbReference type="ARBA" id="ARBA00023237"/>
    </source>
</evidence>
<keyword evidence="10 16" id="KW-0675">Receptor</keyword>
<keyword evidence="14" id="KW-0732">Signal</keyword>
<keyword evidence="3 12" id="KW-0813">Transport</keyword>
<dbReference type="InterPro" id="IPR036942">
    <property type="entry name" value="Beta-barrel_TonB_sf"/>
</dbReference>
<dbReference type="Pfam" id="PF07715">
    <property type="entry name" value="Plug"/>
    <property type="match status" value="1"/>
</dbReference>
<keyword evidence="11 12" id="KW-0998">Cell outer membrane</keyword>
<dbReference type="SUPFAM" id="SSF56935">
    <property type="entry name" value="Porins"/>
    <property type="match status" value="1"/>
</dbReference>
<comment type="subcellular location">
    <subcellularLocation>
        <location evidence="1 12">Cell outer membrane</location>
        <topology evidence="1 12">Multi-pass membrane protein</topology>
    </subcellularLocation>
</comment>
<dbReference type="PANTHER" id="PTHR32552:SF74">
    <property type="entry name" value="HYDROXAMATE SIDEROPHORE RECEPTOR FHUE"/>
    <property type="match status" value="1"/>
</dbReference>
<comment type="similarity">
    <text evidence="2 12 13">Belongs to the TonB-dependent receptor family.</text>
</comment>
<dbReference type="GO" id="GO:0015891">
    <property type="term" value="P:siderophore transport"/>
    <property type="evidence" value="ECO:0007669"/>
    <property type="project" value="InterPro"/>
</dbReference>
<dbReference type="Gene3D" id="2.170.130.10">
    <property type="entry name" value="TonB-dependent receptor, plug domain"/>
    <property type="match status" value="1"/>
</dbReference>
<keyword evidence="5" id="KW-0406">Ion transport</keyword>
<evidence type="ECO:0000313" key="16">
    <source>
        <dbReference type="EMBL" id="QKZ02926.1"/>
    </source>
</evidence>
<dbReference type="GO" id="GO:0009279">
    <property type="term" value="C:cell outer membrane"/>
    <property type="evidence" value="ECO:0007669"/>
    <property type="project" value="UniProtKB-SubCell"/>
</dbReference>
<organism evidence="16 17">
    <name type="scientific">Pseudomonas eucalypticola</name>
    <dbReference type="NCBI Taxonomy" id="2599595"/>
    <lineage>
        <taxon>Bacteria</taxon>
        <taxon>Pseudomonadati</taxon>
        <taxon>Pseudomonadota</taxon>
        <taxon>Gammaproteobacteria</taxon>
        <taxon>Pseudomonadales</taxon>
        <taxon>Pseudomonadaceae</taxon>
        <taxon>Pseudomonas</taxon>
    </lineage>
</organism>
<dbReference type="KEGG" id="pez:HWQ56_03560"/>
<keyword evidence="5" id="KW-0410">Iron transport</keyword>
<dbReference type="CDD" id="cd01347">
    <property type="entry name" value="ligand_gated_channel"/>
    <property type="match status" value="1"/>
</dbReference>
<protein>
    <submittedName>
        <fullName evidence="16">TonB-dependent siderophore receptor</fullName>
    </submittedName>
</protein>
<keyword evidence="17" id="KW-1185">Reference proteome</keyword>
<feature type="chain" id="PRO_5028819415" evidence="14">
    <location>
        <begin position="27"/>
        <end position="828"/>
    </location>
</feature>
<evidence type="ECO:0000256" key="3">
    <source>
        <dbReference type="ARBA" id="ARBA00022448"/>
    </source>
</evidence>
<dbReference type="Gene3D" id="3.55.50.30">
    <property type="match status" value="1"/>
</dbReference>
<evidence type="ECO:0000256" key="9">
    <source>
        <dbReference type="ARBA" id="ARBA00023136"/>
    </source>
</evidence>
<evidence type="ECO:0000256" key="4">
    <source>
        <dbReference type="ARBA" id="ARBA00022452"/>
    </source>
</evidence>
<dbReference type="Pfam" id="PF00593">
    <property type="entry name" value="TonB_dep_Rec_b-barrel"/>
    <property type="match status" value="1"/>
</dbReference>
<dbReference type="InterPro" id="IPR010105">
    <property type="entry name" value="TonB_sidphr_rcpt"/>
</dbReference>
<keyword evidence="7" id="KW-0408">Iron</keyword>
<evidence type="ECO:0000256" key="8">
    <source>
        <dbReference type="ARBA" id="ARBA00023077"/>
    </source>
</evidence>
<dbReference type="InterPro" id="IPR039426">
    <property type="entry name" value="TonB-dep_rcpt-like"/>
</dbReference>